<comment type="caution">
    <text evidence="14">The sequence shown here is derived from an EMBL/GenBank/DDBJ whole genome shotgun (WGS) entry which is preliminary data.</text>
</comment>
<keyword evidence="5 11" id="KW-0863">Zinc-finger</keyword>
<feature type="region of interest" description="Disordered" evidence="12">
    <location>
        <begin position="322"/>
        <end position="347"/>
    </location>
</feature>
<dbReference type="SUPFAM" id="SSF57667">
    <property type="entry name" value="beta-beta-alpha zinc fingers"/>
    <property type="match status" value="3"/>
</dbReference>
<dbReference type="PANTHER" id="PTHR23235:SF178">
    <property type="entry name" value="C2H2-TYPE DOMAIN-CONTAINING PROTEIN-RELATED"/>
    <property type="match status" value="1"/>
</dbReference>
<dbReference type="SMART" id="SM00355">
    <property type="entry name" value="ZnF_C2H2"/>
    <property type="match status" value="7"/>
</dbReference>
<gene>
    <name evidence="14" type="ORF">O3P69_010495</name>
</gene>
<evidence type="ECO:0000256" key="3">
    <source>
        <dbReference type="ARBA" id="ARBA00022723"/>
    </source>
</evidence>
<feature type="domain" description="C2H2-type" evidence="13">
    <location>
        <begin position="507"/>
        <end position="534"/>
    </location>
</feature>
<evidence type="ECO:0000256" key="1">
    <source>
        <dbReference type="ARBA" id="ARBA00003767"/>
    </source>
</evidence>
<proteinExistence type="predicted"/>
<dbReference type="InterPro" id="IPR013087">
    <property type="entry name" value="Znf_C2H2_type"/>
</dbReference>
<feature type="compositionally biased region" description="Basic and acidic residues" evidence="12">
    <location>
        <begin position="327"/>
        <end position="337"/>
    </location>
</feature>
<evidence type="ECO:0000256" key="4">
    <source>
        <dbReference type="ARBA" id="ARBA00022737"/>
    </source>
</evidence>
<dbReference type="Proteomes" id="UP001487740">
    <property type="component" value="Unassembled WGS sequence"/>
</dbReference>
<feature type="domain" description="C2H2-type" evidence="13">
    <location>
        <begin position="479"/>
        <end position="506"/>
    </location>
</feature>
<sequence>MATADVIREAALYLEYFLKGLSECSVIGSYTVQFLETRGFSPRLQSSLAAHLLQLISNMKSLLVKIDESFGPFCNAEVQTDEISGCSLCKCQESLITPMKSPSMEDTKVEMESGSQGKTYESPELVQLLSSSPLIHLKQEITCVPDPVSSSSAHCPGVEMTISDLDIKELKTRNTLKLHENNDCSSSQISKCVLASPLSVGTPLEHMELDYVTSAHLDEDGTGEILLHDLEGSEVASSDGLMYSVYTMNPSGSLQLVSRVLSKSSMSKDATEDQAEKTVIKTNTMKDSQETSPQVETLSLGSMQAEGTEGSQEEMVVAPDISSFEETQFKRPTDSKTSKKTVSSQGSPAGTILTDIVRLGPEDLGSGTWCSICEKEFPSAGSLKVHLSRAHSQIKWCLTCTKTMNSEEEMCDHVRECHSDLPFICVVCGQTLRTNAAFQRHMDIHKGLRGSACEICGQTFSRTEYYREHKRIHTGEKPYECETCKKSFSRSSNLYAHMRIHNEEQRHICDVCMKSFARADKLKDHMIRHLQIKRYACRLCPKAYNEKRDLTKHLEKIHTSHANVENRQEFIIGN</sequence>
<dbReference type="GO" id="GO:0005634">
    <property type="term" value="C:nucleus"/>
    <property type="evidence" value="ECO:0007669"/>
    <property type="project" value="UniProtKB-SubCell"/>
</dbReference>
<dbReference type="GO" id="GO:0008270">
    <property type="term" value="F:zinc ion binding"/>
    <property type="evidence" value="ECO:0007669"/>
    <property type="project" value="UniProtKB-KW"/>
</dbReference>
<keyword evidence="4" id="KW-0677">Repeat</keyword>
<evidence type="ECO:0000256" key="7">
    <source>
        <dbReference type="ARBA" id="ARBA00023015"/>
    </source>
</evidence>
<dbReference type="PROSITE" id="PS00028">
    <property type="entry name" value="ZINC_FINGER_C2H2_1"/>
    <property type="match status" value="6"/>
</dbReference>
<evidence type="ECO:0000256" key="2">
    <source>
        <dbReference type="ARBA" id="ARBA00004123"/>
    </source>
</evidence>
<comment type="subcellular location">
    <subcellularLocation>
        <location evidence="2">Nucleus</location>
    </subcellularLocation>
</comment>
<keyword evidence="3" id="KW-0479">Metal-binding</keyword>
<keyword evidence="15" id="KW-1185">Reference proteome</keyword>
<feature type="compositionally biased region" description="Basic and acidic residues" evidence="12">
    <location>
        <begin position="269"/>
        <end position="279"/>
    </location>
</feature>
<dbReference type="AlphaFoldDB" id="A0AAW0TUJ8"/>
<keyword evidence="10" id="KW-0539">Nucleus</keyword>
<dbReference type="PROSITE" id="PS50157">
    <property type="entry name" value="ZINC_FINGER_C2H2_2"/>
    <property type="match status" value="6"/>
</dbReference>
<evidence type="ECO:0000256" key="8">
    <source>
        <dbReference type="ARBA" id="ARBA00023125"/>
    </source>
</evidence>
<keyword evidence="6" id="KW-0862">Zinc</keyword>
<evidence type="ECO:0000313" key="14">
    <source>
        <dbReference type="EMBL" id="KAK8390818.1"/>
    </source>
</evidence>
<dbReference type="PANTHER" id="PTHR23235">
    <property type="entry name" value="KRUEPPEL-LIKE TRANSCRIPTION FACTOR"/>
    <property type="match status" value="1"/>
</dbReference>
<dbReference type="GO" id="GO:0000978">
    <property type="term" value="F:RNA polymerase II cis-regulatory region sequence-specific DNA binding"/>
    <property type="evidence" value="ECO:0007669"/>
    <property type="project" value="TreeGrafter"/>
</dbReference>
<evidence type="ECO:0000313" key="15">
    <source>
        <dbReference type="Proteomes" id="UP001487740"/>
    </source>
</evidence>
<evidence type="ECO:0000256" key="11">
    <source>
        <dbReference type="PROSITE-ProRule" id="PRU00042"/>
    </source>
</evidence>
<feature type="domain" description="C2H2-type" evidence="13">
    <location>
        <begin position="451"/>
        <end position="478"/>
    </location>
</feature>
<dbReference type="Pfam" id="PF00096">
    <property type="entry name" value="zf-C2H2"/>
    <property type="match status" value="3"/>
</dbReference>
<dbReference type="GO" id="GO:0000981">
    <property type="term" value="F:DNA-binding transcription factor activity, RNA polymerase II-specific"/>
    <property type="evidence" value="ECO:0007669"/>
    <property type="project" value="TreeGrafter"/>
</dbReference>
<evidence type="ECO:0000259" key="13">
    <source>
        <dbReference type="PROSITE" id="PS50157"/>
    </source>
</evidence>
<dbReference type="EMBL" id="JARAKH010000025">
    <property type="protein sequence ID" value="KAK8390818.1"/>
    <property type="molecule type" value="Genomic_DNA"/>
</dbReference>
<comment type="function">
    <text evidence="1">May be involved in transcriptional regulation.</text>
</comment>
<feature type="domain" description="C2H2-type" evidence="13">
    <location>
        <begin position="423"/>
        <end position="450"/>
    </location>
</feature>
<evidence type="ECO:0000256" key="9">
    <source>
        <dbReference type="ARBA" id="ARBA00023163"/>
    </source>
</evidence>
<feature type="domain" description="C2H2-type" evidence="13">
    <location>
        <begin position="368"/>
        <end position="396"/>
    </location>
</feature>
<protein>
    <recommendedName>
        <fullName evidence="13">C2H2-type domain-containing protein</fullName>
    </recommendedName>
</protein>
<evidence type="ECO:0000256" key="5">
    <source>
        <dbReference type="ARBA" id="ARBA00022771"/>
    </source>
</evidence>
<evidence type="ECO:0000256" key="10">
    <source>
        <dbReference type="ARBA" id="ARBA00023242"/>
    </source>
</evidence>
<feature type="domain" description="C2H2-type" evidence="13">
    <location>
        <begin position="535"/>
        <end position="563"/>
    </location>
</feature>
<dbReference type="FunFam" id="3.30.160.60:FF:000965">
    <property type="entry name" value="Neurotrophin receptor-interacting factor homolog"/>
    <property type="match status" value="1"/>
</dbReference>
<name>A0AAW0TUJ8_SCYPA</name>
<feature type="compositionally biased region" description="Polar residues" evidence="12">
    <location>
        <begin position="280"/>
        <end position="296"/>
    </location>
</feature>
<dbReference type="Pfam" id="PF13912">
    <property type="entry name" value="zf-C2H2_6"/>
    <property type="match status" value="1"/>
</dbReference>
<keyword evidence="8" id="KW-0238">DNA-binding</keyword>
<reference evidence="14 15" key="1">
    <citation type="submission" date="2023-03" db="EMBL/GenBank/DDBJ databases">
        <title>High-quality genome of Scylla paramamosain provides insights in environmental adaptation.</title>
        <authorList>
            <person name="Zhang L."/>
        </authorList>
    </citation>
    <scope>NUCLEOTIDE SEQUENCE [LARGE SCALE GENOMIC DNA]</scope>
    <source>
        <strain evidence="14">LZ_2023a</strain>
        <tissue evidence="14">Muscle</tissue>
    </source>
</reference>
<feature type="region of interest" description="Disordered" evidence="12">
    <location>
        <begin position="267"/>
        <end position="296"/>
    </location>
</feature>
<dbReference type="FunFam" id="3.30.160.60:FF:000097">
    <property type="entry name" value="Zinc finger protein"/>
    <property type="match status" value="1"/>
</dbReference>
<organism evidence="14 15">
    <name type="scientific">Scylla paramamosain</name>
    <name type="common">Mud crab</name>
    <dbReference type="NCBI Taxonomy" id="85552"/>
    <lineage>
        <taxon>Eukaryota</taxon>
        <taxon>Metazoa</taxon>
        <taxon>Ecdysozoa</taxon>
        <taxon>Arthropoda</taxon>
        <taxon>Crustacea</taxon>
        <taxon>Multicrustacea</taxon>
        <taxon>Malacostraca</taxon>
        <taxon>Eumalacostraca</taxon>
        <taxon>Eucarida</taxon>
        <taxon>Decapoda</taxon>
        <taxon>Pleocyemata</taxon>
        <taxon>Brachyura</taxon>
        <taxon>Eubrachyura</taxon>
        <taxon>Portunoidea</taxon>
        <taxon>Portunidae</taxon>
        <taxon>Portuninae</taxon>
        <taxon>Scylla</taxon>
    </lineage>
</organism>
<dbReference type="Pfam" id="PF12874">
    <property type="entry name" value="zf-met"/>
    <property type="match status" value="1"/>
</dbReference>
<evidence type="ECO:0000256" key="12">
    <source>
        <dbReference type="SAM" id="MobiDB-lite"/>
    </source>
</evidence>
<accession>A0AAW0TUJ8</accession>
<keyword evidence="9" id="KW-0804">Transcription</keyword>
<dbReference type="Gene3D" id="3.30.160.60">
    <property type="entry name" value="Classic Zinc Finger"/>
    <property type="match status" value="5"/>
</dbReference>
<dbReference type="InterPro" id="IPR036236">
    <property type="entry name" value="Znf_C2H2_sf"/>
</dbReference>
<evidence type="ECO:0000256" key="6">
    <source>
        <dbReference type="ARBA" id="ARBA00022833"/>
    </source>
</evidence>
<keyword evidence="7" id="KW-0805">Transcription regulation</keyword>